<feature type="compositionally biased region" description="Polar residues" evidence="1">
    <location>
        <begin position="326"/>
        <end position="336"/>
    </location>
</feature>
<dbReference type="HOGENOM" id="CLU_826644_0_0_1"/>
<reference evidence="3 4" key="1">
    <citation type="journal article" date="2009" name="PLoS Genet.">
        <title>The genome of Nectria haematococca: contribution of supernumerary chromosomes to gene expansion.</title>
        <authorList>
            <person name="Coleman J.J."/>
            <person name="Rounsley S.D."/>
            <person name="Rodriguez-Carres M."/>
            <person name="Kuo A."/>
            <person name="Wasmann C.C."/>
            <person name="Grimwood J."/>
            <person name="Schmutz J."/>
            <person name="Taga M."/>
            <person name="White G.J."/>
            <person name="Zhou S."/>
            <person name="Schwartz D.C."/>
            <person name="Freitag M."/>
            <person name="Ma L.J."/>
            <person name="Danchin E.G."/>
            <person name="Henrissat B."/>
            <person name="Coutinho P.M."/>
            <person name="Nelson D.R."/>
            <person name="Straney D."/>
            <person name="Napoli C.A."/>
            <person name="Barker B.M."/>
            <person name="Gribskov M."/>
            <person name="Rep M."/>
            <person name="Kroken S."/>
            <person name="Molnar I."/>
            <person name="Rensing C."/>
            <person name="Kennell J.C."/>
            <person name="Zamora J."/>
            <person name="Farman M.L."/>
            <person name="Selker E.U."/>
            <person name="Salamov A."/>
            <person name="Shapiro H."/>
            <person name="Pangilinan J."/>
            <person name="Lindquist E."/>
            <person name="Lamers C."/>
            <person name="Grigoriev I.V."/>
            <person name="Geiser D.M."/>
            <person name="Covert S.F."/>
            <person name="Temporini E."/>
            <person name="Vanetten H.D."/>
        </authorList>
    </citation>
    <scope>NUCLEOTIDE SEQUENCE [LARGE SCALE GENOMIC DNA]</scope>
    <source>
        <strain evidence="4">ATCC MYA-4622 / CBS 123669 / FGSC 9596 / NRRL 45880 / 77-13-4</strain>
    </source>
</reference>
<gene>
    <name evidence="3" type="ORF">NECHADRAFT_81946</name>
</gene>
<name>C7ZA21_FUSV7</name>
<dbReference type="RefSeq" id="XP_003044911.1">
    <property type="nucleotide sequence ID" value="XM_003044865.1"/>
</dbReference>
<dbReference type="KEGG" id="nhe:NECHADRAFT_81946"/>
<evidence type="ECO:0000256" key="2">
    <source>
        <dbReference type="SAM" id="Phobius"/>
    </source>
</evidence>
<evidence type="ECO:0000313" key="4">
    <source>
        <dbReference type="Proteomes" id="UP000005206"/>
    </source>
</evidence>
<dbReference type="Proteomes" id="UP000005206">
    <property type="component" value="Chromosome 6"/>
</dbReference>
<feature type="region of interest" description="Disordered" evidence="1">
    <location>
        <begin position="315"/>
        <end position="336"/>
    </location>
</feature>
<keyword evidence="2" id="KW-1133">Transmembrane helix</keyword>
<evidence type="ECO:0000313" key="3">
    <source>
        <dbReference type="EMBL" id="EEU39198.1"/>
    </source>
</evidence>
<sequence length="336" mass="37613">MAQSTSMSRILSLSTQSVKGPDVIVGDRPIRKVCKASIMQIICGILIFFNAVPSFALVIVVVIQGLKAKRSRRVYAKKSCLILTRSPKRSFTMDPQLAPCLPIPVLSLPIYAMSRLWTYGGVSSSQESQTIRGSALFGVNHRVIEDEVHHTITSSKLFFQEERVTIGIFERYRWLSRALQASSITFGGRWLYMSVKSRPPTRPSRESSELLHQVQVQAPGALNLLQDHINIYKWKGDKRTKVKTIRLSSRPQRLEGTMPQRMHCSKSLWALAVADVVRNYPQTCRDHGGSELFPGCAWEKHWGWCSTAAPTAPLRSPLNNPPKLTKNVSKGSVDSV</sequence>
<dbReference type="VEuPathDB" id="FungiDB:NECHADRAFT_81946"/>
<dbReference type="GeneID" id="9672093"/>
<feature type="transmembrane region" description="Helical" evidence="2">
    <location>
        <begin position="38"/>
        <end position="63"/>
    </location>
</feature>
<accession>C7ZA21</accession>
<keyword evidence="2" id="KW-0472">Membrane</keyword>
<keyword evidence="2" id="KW-0812">Transmembrane</keyword>
<dbReference type="EMBL" id="GG698912">
    <property type="protein sequence ID" value="EEU39198.1"/>
    <property type="molecule type" value="Genomic_DNA"/>
</dbReference>
<protein>
    <submittedName>
        <fullName evidence="3">Uncharacterized protein</fullName>
    </submittedName>
</protein>
<organism evidence="3 4">
    <name type="scientific">Fusarium vanettenii (strain ATCC MYA-4622 / CBS 123669 / FGSC 9596 / NRRL 45880 / 77-13-4)</name>
    <name type="common">Fusarium solani subsp. pisi</name>
    <dbReference type="NCBI Taxonomy" id="660122"/>
    <lineage>
        <taxon>Eukaryota</taxon>
        <taxon>Fungi</taxon>
        <taxon>Dikarya</taxon>
        <taxon>Ascomycota</taxon>
        <taxon>Pezizomycotina</taxon>
        <taxon>Sordariomycetes</taxon>
        <taxon>Hypocreomycetidae</taxon>
        <taxon>Hypocreales</taxon>
        <taxon>Nectriaceae</taxon>
        <taxon>Fusarium</taxon>
        <taxon>Fusarium solani species complex</taxon>
        <taxon>Fusarium vanettenii</taxon>
    </lineage>
</organism>
<evidence type="ECO:0000256" key="1">
    <source>
        <dbReference type="SAM" id="MobiDB-lite"/>
    </source>
</evidence>
<keyword evidence="4" id="KW-1185">Reference proteome</keyword>
<dbReference type="InParanoid" id="C7ZA21"/>
<dbReference type="OrthoDB" id="5106564at2759"/>
<proteinExistence type="predicted"/>
<dbReference type="AlphaFoldDB" id="C7ZA21"/>